<sequence>MNTVLDARLRVRRGDFILNAAVRVAAGEVLAVLGPNGSGKTTLLAAVAGLLVPESGAVTVSGRLMTSRTERASLCVPPARRGIGLLGQEPLLFPHLSAVDNVAFGQQAQGMSRRSALSDARGWLDAVGLSGFEDRKPAQLSGGQQQRVAIARALAARPRVLLLDEPMAALDVQNAVAIRQLLREQLTRSGTPAIIVTHDVLDALVLADRAAILHDGRIIDEGPTAQVLGAPRTQFIAALAGLNLVRGTRVRVAGDAGFDAGFDGIRLPDGRILRGHAGRAGHAAVWQGPGPASAVFPPSAVSVSVSVAVSVGFAEPVVDDLLNRWSAIISALEPSSGGIRVRTVDDSGVAAELSAARVAELGLRTGLAVWLSVPVAEVTIFADPPL</sequence>
<dbReference type="PROSITE" id="PS50893">
    <property type="entry name" value="ABC_TRANSPORTER_2"/>
    <property type="match status" value="1"/>
</dbReference>
<feature type="domain" description="ABC transporter" evidence="4">
    <location>
        <begin position="2"/>
        <end position="240"/>
    </location>
</feature>
<organism evidence="5 6">
    <name type="scientific">Glaciibacter psychrotolerans</name>
    <dbReference type="NCBI Taxonomy" id="670054"/>
    <lineage>
        <taxon>Bacteria</taxon>
        <taxon>Bacillati</taxon>
        <taxon>Actinomycetota</taxon>
        <taxon>Actinomycetes</taxon>
        <taxon>Micrococcales</taxon>
        <taxon>Microbacteriaceae</taxon>
        <taxon>Glaciibacter</taxon>
    </lineage>
</organism>
<reference evidence="5 6" key="1">
    <citation type="submission" date="2020-07" db="EMBL/GenBank/DDBJ databases">
        <title>Sequencing the genomes of 1000 actinobacteria strains.</title>
        <authorList>
            <person name="Klenk H.-P."/>
        </authorList>
    </citation>
    <scope>NUCLEOTIDE SEQUENCE [LARGE SCALE GENOMIC DNA]</scope>
    <source>
        <strain evidence="5 6">LI1</strain>
    </source>
</reference>
<dbReference type="SUPFAM" id="SSF52540">
    <property type="entry name" value="P-loop containing nucleoside triphosphate hydrolases"/>
    <property type="match status" value="1"/>
</dbReference>
<dbReference type="PANTHER" id="PTHR42781:SF4">
    <property type="entry name" value="SPERMIDINE_PUTRESCINE IMPORT ATP-BINDING PROTEIN POTA"/>
    <property type="match status" value="1"/>
</dbReference>
<name>A0A7Z0EGS7_9MICO</name>
<gene>
    <name evidence="5" type="ORF">HNR05_003178</name>
</gene>
<accession>A0A7Z0EGS7</accession>
<evidence type="ECO:0000256" key="1">
    <source>
        <dbReference type="ARBA" id="ARBA00022448"/>
    </source>
</evidence>
<dbReference type="AlphaFoldDB" id="A0A7Z0EGS7"/>
<dbReference type="InterPro" id="IPR050093">
    <property type="entry name" value="ABC_SmlMolc_Importer"/>
</dbReference>
<dbReference type="InterPro" id="IPR027417">
    <property type="entry name" value="P-loop_NTPase"/>
</dbReference>
<dbReference type="Pfam" id="PF00005">
    <property type="entry name" value="ABC_tran"/>
    <property type="match status" value="1"/>
</dbReference>
<dbReference type="Gene3D" id="3.40.50.300">
    <property type="entry name" value="P-loop containing nucleotide triphosphate hydrolases"/>
    <property type="match status" value="1"/>
</dbReference>
<dbReference type="InterPro" id="IPR003439">
    <property type="entry name" value="ABC_transporter-like_ATP-bd"/>
</dbReference>
<evidence type="ECO:0000313" key="5">
    <source>
        <dbReference type="EMBL" id="NYJ21387.1"/>
    </source>
</evidence>
<dbReference type="PROSITE" id="PS00211">
    <property type="entry name" value="ABC_TRANSPORTER_1"/>
    <property type="match status" value="1"/>
</dbReference>
<dbReference type="InterPro" id="IPR017871">
    <property type="entry name" value="ABC_transporter-like_CS"/>
</dbReference>
<dbReference type="SMART" id="SM00382">
    <property type="entry name" value="AAA"/>
    <property type="match status" value="1"/>
</dbReference>
<evidence type="ECO:0000256" key="3">
    <source>
        <dbReference type="ARBA" id="ARBA00022840"/>
    </source>
</evidence>
<keyword evidence="2" id="KW-0547">Nucleotide-binding</keyword>
<dbReference type="RefSeq" id="WP_179579986.1">
    <property type="nucleotide sequence ID" value="NZ_JACCFM010000001.1"/>
</dbReference>
<keyword evidence="6" id="KW-1185">Reference proteome</keyword>
<comment type="caution">
    <text evidence="5">The sequence shown here is derived from an EMBL/GenBank/DDBJ whole genome shotgun (WGS) entry which is preliminary data.</text>
</comment>
<evidence type="ECO:0000259" key="4">
    <source>
        <dbReference type="PROSITE" id="PS50893"/>
    </source>
</evidence>
<proteinExistence type="predicted"/>
<dbReference type="InterPro" id="IPR003593">
    <property type="entry name" value="AAA+_ATPase"/>
</dbReference>
<dbReference type="PANTHER" id="PTHR42781">
    <property type="entry name" value="SPERMIDINE/PUTRESCINE IMPORT ATP-BINDING PROTEIN POTA"/>
    <property type="match status" value="1"/>
</dbReference>
<keyword evidence="1" id="KW-0813">Transport</keyword>
<dbReference type="GO" id="GO:0005524">
    <property type="term" value="F:ATP binding"/>
    <property type="evidence" value="ECO:0007669"/>
    <property type="project" value="UniProtKB-KW"/>
</dbReference>
<keyword evidence="3 5" id="KW-0067">ATP-binding</keyword>
<protein>
    <submittedName>
        <fullName evidence="5">Molybdate transport system ATP-binding protein</fullName>
    </submittedName>
</protein>
<dbReference type="Proteomes" id="UP000537260">
    <property type="component" value="Unassembled WGS sequence"/>
</dbReference>
<evidence type="ECO:0000313" key="6">
    <source>
        <dbReference type="Proteomes" id="UP000537260"/>
    </source>
</evidence>
<dbReference type="EMBL" id="JACCFM010000001">
    <property type="protein sequence ID" value="NYJ21387.1"/>
    <property type="molecule type" value="Genomic_DNA"/>
</dbReference>
<dbReference type="GO" id="GO:0016887">
    <property type="term" value="F:ATP hydrolysis activity"/>
    <property type="evidence" value="ECO:0007669"/>
    <property type="project" value="InterPro"/>
</dbReference>
<evidence type="ECO:0000256" key="2">
    <source>
        <dbReference type="ARBA" id="ARBA00022741"/>
    </source>
</evidence>